<evidence type="ECO:0000313" key="2">
    <source>
        <dbReference type="EMBL" id="GBM05454.1"/>
    </source>
</evidence>
<dbReference type="EMBL" id="BGPR01000215">
    <property type="protein sequence ID" value="GBM05454.1"/>
    <property type="molecule type" value="Genomic_DNA"/>
</dbReference>
<dbReference type="Pfam" id="PF13843">
    <property type="entry name" value="DDE_Tnp_1_7"/>
    <property type="match status" value="1"/>
</dbReference>
<protein>
    <recommendedName>
        <fullName evidence="1">PiggyBac transposable element-derived protein domain-containing protein</fullName>
    </recommendedName>
</protein>
<name>A0A4Y2CNG9_ARAVE</name>
<sequence length="134" mass="15416">MSEVEAQVEDIRPEIIKHTFIYTDTGQKHQDSNKRTSQFFNGTLQSGEKLDSQPPAIRTWSHMSIGCIRVSTEICNVLSVILIMSISRVPKMSDYLANNPMLGNDMIKRTMARDRFIEILRYFHLPETGEKSPR</sequence>
<accession>A0A4Y2CNG9</accession>
<proteinExistence type="predicted"/>
<organism evidence="2 3">
    <name type="scientific">Araneus ventricosus</name>
    <name type="common">Orbweaver spider</name>
    <name type="synonym">Epeira ventricosa</name>
    <dbReference type="NCBI Taxonomy" id="182803"/>
    <lineage>
        <taxon>Eukaryota</taxon>
        <taxon>Metazoa</taxon>
        <taxon>Ecdysozoa</taxon>
        <taxon>Arthropoda</taxon>
        <taxon>Chelicerata</taxon>
        <taxon>Arachnida</taxon>
        <taxon>Araneae</taxon>
        <taxon>Araneomorphae</taxon>
        <taxon>Entelegynae</taxon>
        <taxon>Araneoidea</taxon>
        <taxon>Araneidae</taxon>
        <taxon>Araneus</taxon>
    </lineage>
</organism>
<evidence type="ECO:0000259" key="1">
    <source>
        <dbReference type="Pfam" id="PF13843"/>
    </source>
</evidence>
<comment type="caution">
    <text evidence="2">The sequence shown here is derived from an EMBL/GenBank/DDBJ whole genome shotgun (WGS) entry which is preliminary data.</text>
</comment>
<dbReference type="InterPro" id="IPR029526">
    <property type="entry name" value="PGBD"/>
</dbReference>
<gene>
    <name evidence="2" type="ORF">AVEN_94752_1</name>
</gene>
<reference evidence="2 3" key="1">
    <citation type="journal article" date="2019" name="Sci. Rep.">
        <title>Orb-weaving spider Araneus ventricosus genome elucidates the spidroin gene catalogue.</title>
        <authorList>
            <person name="Kono N."/>
            <person name="Nakamura H."/>
            <person name="Ohtoshi R."/>
            <person name="Moran D.A.P."/>
            <person name="Shinohara A."/>
            <person name="Yoshida Y."/>
            <person name="Fujiwara M."/>
            <person name="Mori M."/>
            <person name="Tomita M."/>
            <person name="Arakawa K."/>
        </authorList>
    </citation>
    <scope>NUCLEOTIDE SEQUENCE [LARGE SCALE GENOMIC DNA]</scope>
</reference>
<dbReference type="AlphaFoldDB" id="A0A4Y2CNG9"/>
<feature type="domain" description="PiggyBac transposable element-derived protein" evidence="1">
    <location>
        <begin position="72"/>
        <end position="130"/>
    </location>
</feature>
<evidence type="ECO:0000313" key="3">
    <source>
        <dbReference type="Proteomes" id="UP000499080"/>
    </source>
</evidence>
<keyword evidence="3" id="KW-1185">Reference proteome</keyword>
<dbReference type="Proteomes" id="UP000499080">
    <property type="component" value="Unassembled WGS sequence"/>
</dbReference>